<dbReference type="EMBL" id="KK583237">
    <property type="protein sequence ID" value="KDO24954.1"/>
    <property type="molecule type" value="Genomic_DNA"/>
</dbReference>
<dbReference type="RefSeq" id="XP_012204424.1">
    <property type="nucleotide sequence ID" value="XM_012349034.1"/>
</dbReference>
<evidence type="ECO:0000313" key="1">
    <source>
        <dbReference type="EMBL" id="KDO24954.1"/>
    </source>
</evidence>
<dbReference type="KEGG" id="spar:SPRG_20805"/>
<feature type="non-terminal residue" evidence="1">
    <location>
        <position position="1"/>
    </location>
</feature>
<reference evidence="1 2" key="1">
    <citation type="journal article" date="2013" name="PLoS Genet.">
        <title>Distinctive expansion of potential virulence genes in the genome of the oomycete fish pathogen Saprolegnia parasitica.</title>
        <authorList>
            <person name="Jiang R.H."/>
            <person name="de Bruijn I."/>
            <person name="Haas B.J."/>
            <person name="Belmonte R."/>
            <person name="Lobach L."/>
            <person name="Christie J."/>
            <person name="van den Ackerveken G."/>
            <person name="Bottin A."/>
            <person name="Bulone V."/>
            <person name="Diaz-Moreno S.M."/>
            <person name="Dumas B."/>
            <person name="Fan L."/>
            <person name="Gaulin E."/>
            <person name="Govers F."/>
            <person name="Grenville-Briggs L.J."/>
            <person name="Horner N.R."/>
            <person name="Levin J.Z."/>
            <person name="Mammella M."/>
            <person name="Meijer H.J."/>
            <person name="Morris P."/>
            <person name="Nusbaum C."/>
            <person name="Oome S."/>
            <person name="Phillips A.J."/>
            <person name="van Rooyen D."/>
            <person name="Rzeszutek E."/>
            <person name="Saraiva M."/>
            <person name="Secombes C.J."/>
            <person name="Seidl M.F."/>
            <person name="Snel B."/>
            <person name="Stassen J.H."/>
            <person name="Sykes S."/>
            <person name="Tripathy S."/>
            <person name="van den Berg H."/>
            <person name="Vega-Arreguin J.C."/>
            <person name="Wawra S."/>
            <person name="Young S.K."/>
            <person name="Zeng Q."/>
            <person name="Dieguez-Uribeondo J."/>
            <person name="Russ C."/>
            <person name="Tyler B.M."/>
            <person name="van West P."/>
        </authorList>
    </citation>
    <scope>NUCLEOTIDE SEQUENCE [LARGE SCALE GENOMIC DNA]</scope>
    <source>
        <strain evidence="1 2">CBS 223.65</strain>
    </source>
</reference>
<organism evidence="1 2">
    <name type="scientific">Saprolegnia parasitica (strain CBS 223.65)</name>
    <dbReference type="NCBI Taxonomy" id="695850"/>
    <lineage>
        <taxon>Eukaryota</taxon>
        <taxon>Sar</taxon>
        <taxon>Stramenopiles</taxon>
        <taxon>Oomycota</taxon>
        <taxon>Saprolegniomycetes</taxon>
        <taxon>Saprolegniales</taxon>
        <taxon>Saprolegniaceae</taxon>
        <taxon>Saprolegnia</taxon>
    </lineage>
</organism>
<name>A0A067C2D5_SAPPC</name>
<dbReference type="AlphaFoldDB" id="A0A067C2D5"/>
<proteinExistence type="predicted"/>
<keyword evidence="2" id="KW-1185">Reference proteome</keyword>
<accession>A0A067C2D5</accession>
<gene>
    <name evidence="1" type="ORF">SPRG_20805</name>
</gene>
<dbReference type="VEuPathDB" id="FungiDB:SPRG_20805"/>
<dbReference type="Proteomes" id="UP000030745">
    <property type="component" value="Unassembled WGS sequence"/>
</dbReference>
<dbReference type="GeneID" id="24141826"/>
<sequence>WSRRDRPALLHARCRQPDELLRDAAGDDRGRDETAVSCGALPAARRGGGGRGRVAGPSTHCALGQRDASARVLGRLELCTSGRDQLTRRSKSRCTRHATALKPTTPAAVWYKSN</sequence>
<evidence type="ECO:0000313" key="2">
    <source>
        <dbReference type="Proteomes" id="UP000030745"/>
    </source>
</evidence>
<protein>
    <submittedName>
        <fullName evidence="1">Uncharacterized protein</fullName>
    </submittedName>
</protein>